<comment type="subcellular location">
    <subcellularLocation>
        <location evidence="1">Membrane</location>
        <topology evidence="1">Multi-pass membrane protein</topology>
    </subcellularLocation>
</comment>
<dbReference type="GO" id="GO:0016020">
    <property type="term" value="C:membrane"/>
    <property type="evidence" value="ECO:0007669"/>
    <property type="project" value="UniProtKB-SubCell"/>
</dbReference>
<protein>
    <submittedName>
        <fullName evidence="7">DMT superfamily transport protein</fullName>
    </submittedName>
    <submittedName>
        <fullName evidence="8">Permease of the drug/metabolite transporter (DMT) superfamily</fullName>
    </submittedName>
</protein>
<evidence type="ECO:0000256" key="4">
    <source>
        <dbReference type="ARBA" id="ARBA00023136"/>
    </source>
</evidence>
<evidence type="ECO:0000313" key="8">
    <source>
        <dbReference type="EMBL" id="TYO76243.1"/>
    </source>
</evidence>
<dbReference type="InterPro" id="IPR050638">
    <property type="entry name" value="AA-Vitamin_Transporters"/>
</dbReference>
<feature type="transmembrane region" description="Helical" evidence="5">
    <location>
        <begin position="159"/>
        <end position="181"/>
    </location>
</feature>
<evidence type="ECO:0000256" key="3">
    <source>
        <dbReference type="ARBA" id="ARBA00022989"/>
    </source>
</evidence>
<dbReference type="PANTHER" id="PTHR32322">
    <property type="entry name" value="INNER MEMBRANE TRANSPORTER"/>
    <property type="match status" value="1"/>
</dbReference>
<sequence length="313" mass="32263">MSFRRPTLGETPTTVLFLLLAAIWGSSFVAIKIGIADVPALSFAAIRYSIAGLIVLAYAAHTTDRWRPRGRREWVLAATVGLFVIGIYHGALYLGEHDVSAPIAAIVISLAPILTAGFASKLHENVTIDGTQAAGLLAGLAGVVIVANPGSAGSVDLGGLLLVFLAAASFALGGVLTGKLPGGGGLPVETMEAWAMLIGSLALWVGAAVRGENVTAVHWTPTALASLAYLTLVCGAGGFLLYFVLLERAGATEINLVSYLEPIGASVVAWALFGDVVSPRALAGFAVIFAGFALVKHRYIGAAVRNTTDDAEL</sequence>
<dbReference type="Pfam" id="PF00892">
    <property type="entry name" value="EamA"/>
    <property type="match status" value="2"/>
</dbReference>
<dbReference type="RefSeq" id="WP_010902979.1">
    <property type="nucleotide sequence ID" value="NZ_VRYN01000003.1"/>
</dbReference>
<feature type="transmembrane region" description="Helical" evidence="5">
    <location>
        <begin position="193"/>
        <end position="211"/>
    </location>
</feature>
<evidence type="ECO:0000313" key="7">
    <source>
        <dbReference type="EMBL" id="QCC45133.1"/>
    </source>
</evidence>
<dbReference type="SUPFAM" id="SSF103481">
    <property type="entry name" value="Multidrug resistance efflux transporter EmrE"/>
    <property type="match status" value="2"/>
</dbReference>
<evidence type="ECO:0000256" key="1">
    <source>
        <dbReference type="ARBA" id="ARBA00004141"/>
    </source>
</evidence>
<feature type="transmembrane region" description="Helical" evidence="5">
    <location>
        <begin position="12"/>
        <end position="35"/>
    </location>
</feature>
<feature type="transmembrane region" description="Helical" evidence="5">
    <location>
        <begin position="223"/>
        <end position="244"/>
    </location>
</feature>
<gene>
    <name evidence="8" type="ORF">APQ99_01802</name>
    <name evidence="7" type="ORF">HBSAL_07410</name>
</gene>
<dbReference type="EMBL" id="CP038631">
    <property type="protein sequence ID" value="QCC45133.1"/>
    <property type="molecule type" value="Genomic_DNA"/>
</dbReference>
<feature type="transmembrane region" description="Helical" evidence="5">
    <location>
        <begin position="279"/>
        <end position="295"/>
    </location>
</feature>
<dbReference type="Proteomes" id="UP000296216">
    <property type="component" value="Chromosome"/>
</dbReference>
<name>A0A4D6GTT4_HALS9</name>
<dbReference type="PANTHER" id="PTHR32322:SF2">
    <property type="entry name" value="EAMA DOMAIN-CONTAINING PROTEIN"/>
    <property type="match status" value="1"/>
</dbReference>
<dbReference type="InterPro" id="IPR000620">
    <property type="entry name" value="EamA_dom"/>
</dbReference>
<feature type="transmembrane region" description="Helical" evidence="5">
    <location>
        <begin position="256"/>
        <end position="273"/>
    </location>
</feature>
<proteinExistence type="predicted"/>
<dbReference type="EMBL" id="VRYN01000003">
    <property type="protein sequence ID" value="TYO76243.1"/>
    <property type="molecule type" value="Genomic_DNA"/>
</dbReference>
<evidence type="ECO:0000313" key="10">
    <source>
        <dbReference type="Proteomes" id="UP000323075"/>
    </source>
</evidence>
<keyword evidence="4 5" id="KW-0472">Membrane</keyword>
<feature type="transmembrane region" description="Helical" evidence="5">
    <location>
        <begin position="99"/>
        <end position="119"/>
    </location>
</feature>
<feature type="transmembrane region" description="Helical" evidence="5">
    <location>
        <begin position="41"/>
        <end position="61"/>
    </location>
</feature>
<evidence type="ECO:0000256" key="2">
    <source>
        <dbReference type="ARBA" id="ARBA00022692"/>
    </source>
</evidence>
<feature type="transmembrane region" description="Helical" evidence="5">
    <location>
        <begin position="126"/>
        <end position="147"/>
    </location>
</feature>
<reference evidence="8 10" key="2">
    <citation type="submission" date="2019-07" db="EMBL/GenBank/DDBJ databases">
        <title>Genomic Encyclopedia of Archaeal and Bacterial Type Strains, Phase II (KMG-II): from individual species to whole genera.</title>
        <authorList>
            <person name="Goeker M."/>
        </authorList>
    </citation>
    <scope>NUCLEOTIDE SEQUENCE [LARGE SCALE GENOMIC DNA]</scope>
    <source>
        <strain evidence="8 10">DSM 3754</strain>
    </source>
</reference>
<evidence type="ECO:0000313" key="9">
    <source>
        <dbReference type="Proteomes" id="UP000296216"/>
    </source>
</evidence>
<dbReference type="InterPro" id="IPR037185">
    <property type="entry name" value="EmrE-like"/>
</dbReference>
<dbReference type="GeneID" id="68694088"/>
<organism evidence="7 9">
    <name type="scientific">Halobacterium salinarum (strain ATCC 33171 / DSM 3754 / JCM 8978 / NBRC 102687 / NCIMB 764 / 91-R6)</name>
    <dbReference type="NCBI Taxonomy" id="2597657"/>
    <lineage>
        <taxon>Archaea</taxon>
        <taxon>Methanobacteriati</taxon>
        <taxon>Methanobacteriota</taxon>
        <taxon>Stenosarchaea group</taxon>
        <taxon>Halobacteria</taxon>
        <taxon>Halobacteriales</taxon>
        <taxon>Halobacteriaceae</taxon>
        <taxon>Halobacterium</taxon>
    </lineage>
</organism>
<feature type="transmembrane region" description="Helical" evidence="5">
    <location>
        <begin position="73"/>
        <end position="93"/>
    </location>
</feature>
<dbReference type="Proteomes" id="UP000323075">
    <property type="component" value="Unassembled WGS sequence"/>
</dbReference>
<keyword evidence="2 5" id="KW-0812">Transmembrane</keyword>
<keyword evidence="3 5" id="KW-1133">Transmembrane helix</keyword>
<reference evidence="7 9" key="1">
    <citation type="journal article" date="2019" name="Microbiol. Resour. Announc.">
        <title>The Genome Sequence of the Halobacterium salinarum Type Strain Is Closely Related to That of Laboratory Strains NRC-1 and R1.</title>
        <authorList>
            <person name="Pfeiffer F."/>
            <person name="Marchfelder A."/>
            <person name="Habermann B."/>
            <person name="Dyall-Smith M.L."/>
        </authorList>
    </citation>
    <scope>NUCLEOTIDE SEQUENCE [LARGE SCALE GENOMIC DNA]</scope>
    <source>
        <strain evidence="7">91-R6</strain>
        <strain evidence="9">ATCC 33171 / DSM 3754 / JCM 8978 / NBRC 102687 / NCIMB 764 / 91-R6</strain>
    </source>
</reference>
<evidence type="ECO:0000256" key="5">
    <source>
        <dbReference type="SAM" id="Phobius"/>
    </source>
</evidence>
<accession>A0A4D6GTT4</accession>
<feature type="domain" description="EamA" evidence="6">
    <location>
        <begin position="15"/>
        <end position="146"/>
    </location>
</feature>
<dbReference type="AlphaFoldDB" id="A0A4D6GTT4"/>
<feature type="domain" description="EamA" evidence="6">
    <location>
        <begin position="159"/>
        <end position="295"/>
    </location>
</feature>
<reference evidence="7" key="3">
    <citation type="journal article" name="MicrobiologyOpen">
        <title>Whole-genome comparison between the type strain of Halobacterium salinarum (DSM 3754(T)) and the laboratory strains R1 and NRC-1.</title>
        <authorList>
            <person name="Pfeiffer F."/>
            <person name="Losensky G."/>
            <person name="Marchfelder A."/>
            <person name="Habermann B."/>
            <person name="Dyall-Smith M."/>
        </authorList>
    </citation>
    <scope>NUCLEOTIDE SEQUENCE</scope>
    <source>
        <strain evidence="7">91-R6</strain>
    </source>
</reference>
<evidence type="ECO:0000259" key="6">
    <source>
        <dbReference type="Pfam" id="PF00892"/>
    </source>
</evidence>